<accession>A0ACB8SZZ9</accession>
<gene>
    <name evidence="1" type="ORF">BV25DRAFT_1838568</name>
</gene>
<evidence type="ECO:0000313" key="1">
    <source>
        <dbReference type="EMBL" id="KAI0062030.1"/>
    </source>
</evidence>
<name>A0ACB8SZZ9_9AGAM</name>
<organism evidence="1 2">
    <name type="scientific">Artomyces pyxidatus</name>
    <dbReference type="NCBI Taxonomy" id="48021"/>
    <lineage>
        <taxon>Eukaryota</taxon>
        <taxon>Fungi</taxon>
        <taxon>Dikarya</taxon>
        <taxon>Basidiomycota</taxon>
        <taxon>Agaricomycotina</taxon>
        <taxon>Agaricomycetes</taxon>
        <taxon>Russulales</taxon>
        <taxon>Auriscalpiaceae</taxon>
        <taxon>Artomyces</taxon>
    </lineage>
</organism>
<keyword evidence="2" id="KW-1185">Reference proteome</keyword>
<protein>
    <submittedName>
        <fullName evidence="1">Kinase-like protein</fullName>
    </submittedName>
</protein>
<evidence type="ECO:0000313" key="2">
    <source>
        <dbReference type="Proteomes" id="UP000814140"/>
    </source>
</evidence>
<comment type="caution">
    <text evidence="1">The sequence shown here is derived from an EMBL/GenBank/DDBJ whole genome shotgun (WGS) entry which is preliminary data.</text>
</comment>
<sequence>MPHGFVLAQLFSRLDDRVTYPDDMPTFPPTQPFLALRVNGRDISQKNDDANYLFVLSPEKPTGPHANRYFSLGPTAEKRRRVLAVEPPWHAEQLGSLFIHISPFIEEAWLCKCRETAEFRLDKTSFRIFCKFAREVMTRHARQKEIDSHAARRSGGDEPVGSDWRTFGSTVHFDSGYPFKYLPFELSSSMIKPPSIFKDLLLYKQFYEDYSWQGVDVALDWSESLRVYTRDHGLRDISQNIELGAPHPVKDLRSLAEKLQSMRIPWDGEPPPQLEDDASSGIYWDPPSPFKVAPIPRPDVIAGNILVFAIDAFETIFEKWQDRNTAVKEAISTFDLACVNTSKYTATHLLEVYLECELIRCMDFTDAEYADICRGALEDLVSQVGLSATESELDAALRILSRPPASLDAIAGLKALSDEQHTLLILPSLDSLPLKKLRKFDSLVVDSVKARTYFQSYHPSGRGIDLLMQNPSLFDRLFERARSLHPGIQRDQIVVVTASPHRTLEPARAAGFPVTLLPQTSSSASNVLADLSPPPPRDARPGTRQTDEFYGFRVHDMYQFKTLLGNGLSAEVFGGYDLYTGENVAGKVELLSEDEPDAVPSLPYEALIYRMLQGHCGIPSLRWAGTDHGGHVLVLDRLGANVEQLRRLCRGRLSHKTVLILAMQMLDRIEFAHSRGIVVRDIKPTNFVMGVGARSSVVHLIDFGLAKLFQDPRTGQHIPYREGRVFFGTARFASYNIHFGREQSRRDDLEMLGNTLLHLYHGRMPWQGIYAPNEDAKLLRIGEMKSGKPFRELLERSPEEFTKFFDHCRSLRFEEKPNYRLLMTMFHDALQEHGWDNDGIFDWVDGMSLEQGTLLRDEYKKDVKFVSPDNMKL</sequence>
<dbReference type="EMBL" id="MU277209">
    <property type="protein sequence ID" value="KAI0062030.1"/>
    <property type="molecule type" value="Genomic_DNA"/>
</dbReference>
<dbReference type="Proteomes" id="UP000814140">
    <property type="component" value="Unassembled WGS sequence"/>
</dbReference>
<reference evidence="1" key="1">
    <citation type="submission" date="2021-03" db="EMBL/GenBank/DDBJ databases">
        <authorList>
            <consortium name="DOE Joint Genome Institute"/>
            <person name="Ahrendt S."/>
            <person name="Looney B.P."/>
            <person name="Miyauchi S."/>
            <person name="Morin E."/>
            <person name="Drula E."/>
            <person name="Courty P.E."/>
            <person name="Chicoki N."/>
            <person name="Fauchery L."/>
            <person name="Kohler A."/>
            <person name="Kuo A."/>
            <person name="Labutti K."/>
            <person name="Pangilinan J."/>
            <person name="Lipzen A."/>
            <person name="Riley R."/>
            <person name="Andreopoulos W."/>
            <person name="He G."/>
            <person name="Johnson J."/>
            <person name="Barry K.W."/>
            <person name="Grigoriev I.V."/>
            <person name="Nagy L."/>
            <person name="Hibbett D."/>
            <person name="Henrissat B."/>
            <person name="Matheny P.B."/>
            <person name="Labbe J."/>
            <person name="Martin F."/>
        </authorList>
    </citation>
    <scope>NUCLEOTIDE SEQUENCE</scope>
    <source>
        <strain evidence="1">HHB10654</strain>
    </source>
</reference>
<proteinExistence type="predicted"/>
<reference evidence="1" key="2">
    <citation type="journal article" date="2022" name="New Phytol.">
        <title>Evolutionary transition to the ectomycorrhizal habit in the genomes of a hyperdiverse lineage of mushroom-forming fungi.</title>
        <authorList>
            <person name="Looney B."/>
            <person name="Miyauchi S."/>
            <person name="Morin E."/>
            <person name="Drula E."/>
            <person name="Courty P.E."/>
            <person name="Kohler A."/>
            <person name="Kuo A."/>
            <person name="LaButti K."/>
            <person name="Pangilinan J."/>
            <person name="Lipzen A."/>
            <person name="Riley R."/>
            <person name="Andreopoulos W."/>
            <person name="He G."/>
            <person name="Johnson J."/>
            <person name="Nolan M."/>
            <person name="Tritt A."/>
            <person name="Barry K.W."/>
            <person name="Grigoriev I.V."/>
            <person name="Nagy L.G."/>
            <person name="Hibbett D."/>
            <person name="Henrissat B."/>
            <person name="Matheny P.B."/>
            <person name="Labbe J."/>
            <person name="Martin F.M."/>
        </authorList>
    </citation>
    <scope>NUCLEOTIDE SEQUENCE</scope>
    <source>
        <strain evidence="1">HHB10654</strain>
    </source>
</reference>